<organism evidence="2 3">
    <name type="scientific">Thiomonas delicata</name>
    <name type="common">Thiomonas cuprina</name>
    <dbReference type="NCBI Taxonomy" id="364030"/>
    <lineage>
        <taxon>Bacteria</taxon>
        <taxon>Pseudomonadati</taxon>
        <taxon>Pseudomonadota</taxon>
        <taxon>Betaproteobacteria</taxon>
        <taxon>Burkholderiales</taxon>
        <taxon>Thiomonas</taxon>
    </lineage>
</organism>
<sequence>MADFSSLSFRSVAPEVVVVAAVLSRRAEFEIETISPPACVPTAPAATDPAVPAGLRLVLVSTFWMLPLAGFVTEFWMGFIADILLITQLTTQIPQT</sequence>
<dbReference type="EMBL" id="FLMQ01000057">
    <property type="protein sequence ID" value="SBP89496.1"/>
    <property type="molecule type" value="Genomic_DNA"/>
</dbReference>
<gene>
    <name evidence="2" type="ORF">THIARS_80020</name>
</gene>
<name>A0A238D857_THIDL</name>
<proteinExistence type="predicted"/>
<dbReference type="Proteomes" id="UP000214566">
    <property type="component" value="Unassembled WGS sequence"/>
</dbReference>
<keyword evidence="1" id="KW-1133">Transmembrane helix</keyword>
<keyword evidence="1" id="KW-0472">Membrane</keyword>
<accession>A0A238D857</accession>
<feature type="transmembrane region" description="Helical" evidence="1">
    <location>
        <begin position="64"/>
        <end position="86"/>
    </location>
</feature>
<keyword evidence="3" id="KW-1185">Reference proteome</keyword>
<dbReference type="AlphaFoldDB" id="A0A238D857"/>
<evidence type="ECO:0000313" key="2">
    <source>
        <dbReference type="EMBL" id="SBP89496.1"/>
    </source>
</evidence>
<evidence type="ECO:0000256" key="1">
    <source>
        <dbReference type="SAM" id="Phobius"/>
    </source>
</evidence>
<keyword evidence="1" id="KW-0812">Transmembrane</keyword>
<protein>
    <submittedName>
        <fullName evidence="2">Uncharacterized protein</fullName>
    </submittedName>
</protein>
<reference evidence="2 3" key="1">
    <citation type="submission" date="2016-06" db="EMBL/GenBank/DDBJ databases">
        <authorList>
            <person name="Kjaerup R.B."/>
            <person name="Dalgaard T.S."/>
            <person name="Juul-Madsen H.R."/>
        </authorList>
    </citation>
    <scope>NUCLEOTIDE SEQUENCE [LARGE SCALE GENOMIC DNA]</scope>
    <source>
        <strain evidence="2 3">DSM 16361</strain>
    </source>
</reference>
<evidence type="ECO:0000313" key="3">
    <source>
        <dbReference type="Proteomes" id="UP000214566"/>
    </source>
</evidence>